<feature type="transmembrane region" description="Helical" evidence="1">
    <location>
        <begin position="7"/>
        <end position="28"/>
    </location>
</feature>
<reference evidence="2 3" key="1">
    <citation type="submission" date="2019-08" db="EMBL/GenBank/DDBJ databases">
        <title>In-depth cultivation of the pig gut microbiome towards novel bacterial diversity and tailored functional studies.</title>
        <authorList>
            <person name="Wylensek D."/>
            <person name="Hitch T.C.A."/>
            <person name="Clavel T."/>
        </authorList>
    </citation>
    <scope>NUCLEOTIDE SEQUENCE [LARGE SCALE GENOMIC DNA]</scope>
    <source>
        <strain evidence="2 3">BL-389-WT-3D</strain>
    </source>
</reference>
<name>A0A844FAI6_CLOSV</name>
<evidence type="ECO:0000256" key="1">
    <source>
        <dbReference type="SAM" id="Phobius"/>
    </source>
</evidence>
<evidence type="ECO:0000313" key="3">
    <source>
        <dbReference type="Proteomes" id="UP000462363"/>
    </source>
</evidence>
<dbReference type="EMBL" id="VUMB01000009">
    <property type="protein sequence ID" value="MSS39881.1"/>
    <property type="molecule type" value="Genomic_DNA"/>
</dbReference>
<accession>A0A844FAI6</accession>
<sequence>MGHKLKVILTVILIASLGIFLSSGLQFYDAGDDLGSSSGQERQGTLTQADYTDGNGMHVLDGGCISTEKETEAVCSQIFQGLKNIQRLPVWFYAFILLSICIWQKRAFLSYLQFYLFPLARFLCELCIRLEKDGKKRDFAF</sequence>
<dbReference type="GeneID" id="62695634"/>
<keyword evidence="1" id="KW-0812">Transmembrane</keyword>
<proteinExistence type="predicted"/>
<dbReference type="RefSeq" id="WP_004607886.1">
    <property type="nucleotide sequence ID" value="NZ_AP024846.1"/>
</dbReference>
<keyword evidence="1" id="KW-0472">Membrane</keyword>
<gene>
    <name evidence="2" type="ORF">FYJ37_05845</name>
</gene>
<organism evidence="2 3">
    <name type="scientific">Clostridium scindens (strain JCM 10418 / VPI 12708)</name>
    <dbReference type="NCBI Taxonomy" id="29347"/>
    <lineage>
        <taxon>Bacteria</taxon>
        <taxon>Bacillati</taxon>
        <taxon>Bacillota</taxon>
        <taxon>Clostridia</taxon>
        <taxon>Lachnospirales</taxon>
        <taxon>Lachnospiraceae</taxon>
    </lineage>
</organism>
<comment type="caution">
    <text evidence="2">The sequence shown here is derived from an EMBL/GenBank/DDBJ whole genome shotgun (WGS) entry which is preliminary data.</text>
</comment>
<dbReference type="Proteomes" id="UP000462363">
    <property type="component" value="Unassembled WGS sequence"/>
</dbReference>
<dbReference type="AlphaFoldDB" id="A0A844FAI6"/>
<protein>
    <submittedName>
        <fullName evidence="2">Uncharacterized protein</fullName>
    </submittedName>
</protein>
<feature type="transmembrane region" description="Helical" evidence="1">
    <location>
        <begin position="90"/>
        <end position="112"/>
    </location>
</feature>
<keyword evidence="1" id="KW-1133">Transmembrane helix</keyword>
<evidence type="ECO:0000313" key="2">
    <source>
        <dbReference type="EMBL" id="MSS39881.1"/>
    </source>
</evidence>